<accession>A0A161SKW0</accession>
<comment type="similarity">
    <text evidence="1">Belongs to the DprA/Smf family.</text>
</comment>
<evidence type="ECO:0000259" key="2">
    <source>
        <dbReference type="Pfam" id="PF02481"/>
    </source>
</evidence>
<feature type="domain" description="Smf/DprA SLOG" evidence="2">
    <location>
        <begin position="83"/>
        <end position="283"/>
    </location>
</feature>
<dbReference type="AlphaFoldDB" id="A0A161SKW0"/>
<dbReference type="NCBIfam" id="TIGR00732">
    <property type="entry name" value="dprA"/>
    <property type="match status" value="1"/>
</dbReference>
<sequence length="296" mass="31945">MNIDRFEDRLLALHYVFPAPLNRFERLLAADPRLEALSGMGTAELSFLLDLDKDKAALLRKKLSRSADPPYTQVYAASSITPILYNHELYPQSLNQLIDPPAVLYAAGDTSLLTIRRKAAIIGSRKATAYSRLAMEKIIPPLVASGYAIVSGLAMGADAMAHETAIRHGGKTIGVLGTGLSHRYPKQNIGLYEVMQAGHLLITEYPPYAGPRKWQFPMRNRIISGLSGIVIVTEAARPSGTMSTIDHALEHGKDVHAVPGPIDSPLSAGPNRLILEGAAPALDGYTILGGLPREPV</sequence>
<evidence type="ECO:0000256" key="1">
    <source>
        <dbReference type="ARBA" id="ARBA00006525"/>
    </source>
</evidence>
<dbReference type="SUPFAM" id="SSF102405">
    <property type="entry name" value="MCP/YpsA-like"/>
    <property type="match status" value="1"/>
</dbReference>
<comment type="caution">
    <text evidence="3">The sequence shown here is derived from an EMBL/GenBank/DDBJ whole genome shotgun (WGS) entry which is preliminary data.</text>
</comment>
<dbReference type="InterPro" id="IPR003488">
    <property type="entry name" value="DprA"/>
</dbReference>
<name>A0A161SKW0_9BACL</name>
<reference evidence="3 4" key="1">
    <citation type="submission" date="2016-01" db="EMBL/GenBank/DDBJ databases">
        <title>Whole genome sequencing of Bhargavaea cecembensis T14.</title>
        <authorList>
            <person name="Hong K.W."/>
        </authorList>
    </citation>
    <scope>NUCLEOTIDE SEQUENCE [LARGE SCALE GENOMIC DNA]</scope>
    <source>
        <strain evidence="3 4">T14</strain>
    </source>
</reference>
<proteinExistence type="inferred from homology"/>
<dbReference type="Pfam" id="PF02481">
    <property type="entry name" value="DNA_processg_A"/>
    <property type="match status" value="1"/>
</dbReference>
<dbReference type="Gene3D" id="3.40.50.450">
    <property type="match status" value="1"/>
</dbReference>
<organism evidence="3 4">
    <name type="scientific">Bhargavaea cecembensis</name>
    <dbReference type="NCBI Taxonomy" id="394098"/>
    <lineage>
        <taxon>Bacteria</taxon>
        <taxon>Bacillati</taxon>
        <taxon>Bacillota</taxon>
        <taxon>Bacilli</taxon>
        <taxon>Bacillales</taxon>
        <taxon>Caryophanaceae</taxon>
        <taxon>Bhargavaea</taxon>
    </lineage>
</organism>
<dbReference type="GO" id="GO:0009294">
    <property type="term" value="P:DNA-mediated transformation"/>
    <property type="evidence" value="ECO:0007669"/>
    <property type="project" value="InterPro"/>
</dbReference>
<dbReference type="RefSeq" id="WP_063179411.1">
    <property type="nucleotide sequence ID" value="NZ_LQNT01000009.1"/>
</dbReference>
<dbReference type="EMBL" id="LQNT01000009">
    <property type="protein sequence ID" value="KZE38173.1"/>
    <property type="molecule type" value="Genomic_DNA"/>
</dbReference>
<dbReference type="PANTHER" id="PTHR43022:SF1">
    <property type="entry name" value="PROTEIN SMF"/>
    <property type="match status" value="1"/>
</dbReference>
<dbReference type="PANTHER" id="PTHR43022">
    <property type="entry name" value="PROTEIN SMF"/>
    <property type="match status" value="1"/>
</dbReference>
<dbReference type="Proteomes" id="UP000076490">
    <property type="component" value="Unassembled WGS sequence"/>
</dbReference>
<protein>
    <submittedName>
        <fullName evidence="3">DNA processing protein DprA</fullName>
    </submittedName>
</protein>
<evidence type="ECO:0000313" key="4">
    <source>
        <dbReference type="Proteomes" id="UP000076490"/>
    </source>
</evidence>
<gene>
    <name evidence="3" type="ORF">AV656_04415</name>
</gene>
<dbReference type="InterPro" id="IPR057666">
    <property type="entry name" value="DrpA_SLOG"/>
</dbReference>
<evidence type="ECO:0000313" key="3">
    <source>
        <dbReference type="EMBL" id="KZE38173.1"/>
    </source>
</evidence>